<gene>
    <name evidence="3" type="ORF">FM042_06405</name>
</gene>
<feature type="compositionally biased region" description="Basic and acidic residues" evidence="1">
    <location>
        <begin position="1273"/>
        <end position="1283"/>
    </location>
</feature>
<protein>
    <submittedName>
        <fullName evidence="3">TIGR02099 family protein</fullName>
    </submittedName>
</protein>
<dbReference type="EMBL" id="VJWL01000001">
    <property type="protein sequence ID" value="TRW50452.1"/>
    <property type="molecule type" value="Genomic_DNA"/>
</dbReference>
<proteinExistence type="predicted"/>
<dbReference type="Pfam" id="PF13116">
    <property type="entry name" value="YhdP"/>
    <property type="match status" value="1"/>
</dbReference>
<evidence type="ECO:0000256" key="1">
    <source>
        <dbReference type="SAM" id="MobiDB-lite"/>
    </source>
</evidence>
<sequence>MALKRAIHFTIRKLWLAVIIFLVTAAVLLSVARIALPYAENYRASIENQINQRYDQDITIAGLSADWSALGPMLVLESLEFNVSDDYPLSLSVQRAHVQLNFWQSVWQRDWVFERFVLSGVTANYQYQPSGGEGSLPEGLESLFLRQLEHFEVRDSQFTLHIADQQPRTIQIDALTWRRDGERRQATGRFQVPDVTANALSFTADLDGDALHQISGSIYIEAQNLDVSPWLAQVTATSEILRTEINLQGWLDVSGGQFRSGQVELGENRLEWERGGERHRLVSQPTTWTVEPRSDGWLMNSTPLLLTLDEREWPLDRVIWRYRDGAHRWNVADIELFDFAPIWGLFGRPGDMIAEWSDGLQAEGTIREAQIQLTQAREWQFYVRADELGWLPFQSVPGIEGLHLEVWSTESEGRFELTGEQVNLASPSTFSDAKTLSEFSVDGHWNQHNGFWEFAVADAYFQLPNADVRQSMRFSSENGAPVQVEWLLSGGSRGMDVFDVVALLPLQLGDGLSEYLTNALQQGQIDALSMAWRGALEDLPYMGANGVLQARTIISGLDFQFRPEWPAILGAEAELVFEHDTLHISTRGGSLANIELSDVNAEITPLVGSPTELHIRSDVFATGEQLKALFEQSPLADSVAATLAIVQPEGPLRGQFTLAIPFSDGPIVAEGSVDLEGQDIYIEPVNLTLQRVHGELTFTNDQIRFHSDDAHVFDQPISVSLQGAVTDEHPYELQADIFGSWTSDDLQARFPELTTFNLMHGRLEHQAEFTLRLKEVGFDYQWVMDTQLAEMELRLPAPLGKAAGTSAKINTEVTGNQARLQGSAQLGDSARVRGDMQLGEGFHAFEIVIGESPVAIAASPAAGLSAYIGLSSAVLEEWLPLVAGLLVPQAEESEHIQILPPFARLEGQIDELYSAGQRFANTQIRGGRENGAWSIDLNADNLRGRISGGSDSHVLRLNLDFLELQRLPEDTHDSHVASDRSWLDNLPAMHVTCRICRYDTHLLGEISFELQPENYGAQINALDVRRGNTRLQGSAGWQPGEQTQSKLQGQFESNDVGALLGDFGFNSTVRDSSASIRYQLEWQGGLLDWNTETLSGRVDWQLGPGYLRDVSDGGARIFSVLSMESILRKLTLDFRDIFARGMFYSSFGGTLNLQDGIVSTDNTRMNGAAGDMTVRGQTNLADETLDYQLTYVPKVTSSIPVLLAFMVNPPSGLAALFIDRMLHDAEVISRLQYQISGTMSDPVVTEVRRDATEVELPEMAEDVLPRQLPEQIESQRENSGPDH</sequence>
<dbReference type="Proteomes" id="UP000320359">
    <property type="component" value="Unassembled WGS sequence"/>
</dbReference>
<reference evidence="3 4" key="1">
    <citation type="submission" date="2019-07" db="EMBL/GenBank/DDBJ databases">
        <authorList>
            <person name="Yang M."/>
            <person name="Zhao D."/>
            <person name="Xiang H."/>
        </authorList>
    </citation>
    <scope>NUCLEOTIDE SEQUENCE [LARGE SCALE GENOMIC DNA]</scope>
    <source>
        <strain evidence="3 4">IM1326</strain>
    </source>
</reference>
<feature type="region of interest" description="Disordered" evidence="1">
    <location>
        <begin position="1256"/>
        <end position="1283"/>
    </location>
</feature>
<dbReference type="PANTHER" id="PTHR38690:SF1">
    <property type="entry name" value="PROTEASE"/>
    <property type="match status" value="1"/>
</dbReference>
<keyword evidence="4" id="KW-1185">Reference proteome</keyword>
<feature type="domain" description="YhdP central" evidence="2">
    <location>
        <begin position="7"/>
        <end position="1244"/>
    </location>
</feature>
<comment type="caution">
    <text evidence="3">The sequence shown here is derived from an EMBL/GenBank/DDBJ whole genome shotgun (WGS) entry which is preliminary data.</text>
</comment>
<dbReference type="InterPro" id="IPR025263">
    <property type="entry name" value="YhdP_central"/>
</dbReference>
<dbReference type="NCBIfam" id="TIGR02099">
    <property type="entry name" value="YhdP family protein"/>
    <property type="match status" value="1"/>
</dbReference>
<dbReference type="PANTHER" id="PTHR38690">
    <property type="entry name" value="PROTEASE-RELATED"/>
    <property type="match status" value="1"/>
</dbReference>
<dbReference type="OrthoDB" id="9762238at2"/>
<evidence type="ECO:0000313" key="3">
    <source>
        <dbReference type="EMBL" id="TRW50452.1"/>
    </source>
</evidence>
<evidence type="ECO:0000313" key="4">
    <source>
        <dbReference type="Proteomes" id="UP000320359"/>
    </source>
</evidence>
<accession>A0A552X629</accession>
<organism evidence="3 4">
    <name type="scientific">Aliidiomarina halalkaliphila</name>
    <dbReference type="NCBI Taxonomy" id="2593535"/>
    <lineage>
        <taxon>Bacteria</taxon>
        <taxon>Pseudomonadati</taxon>
        <taxon>Pseudomonadota</taxon>
        <taxon>Gammaproteobacteria</taxon>
        <taxon>Alteromonadales</taxon>
        <taxon>Idiomarinaceae</taxon>
        <taxon>Aliidiomarina</taxon>
    </lineage>
</organism>
<evidence type="ECO:0000259" key="2">
    <source>
        <dbReference type="Pfam" id="PF13116"/>
    </source>
</evidence>
<name>A0A552X629_9GAMM</name>
<dbReference type="InterPro" id="IPR011836">
    <property type="entry name" value="YhdP"/>
</dbReference>